<sequence>MQPQSSLFRRRDLGDPGAAPGTVTGGTAEQERENDALVKALLSDIKTTKSRFTKMNEEVVKHNTMLAALEKTFISARSSLADTMRRLDHIGLSSFKHMWVLFVFVIIFFMLIYLMMKFRN</sequence>
<dbReference type="OrthoDB" id="261831at2759"/>
<evidence type="ECO:0000256" key="7">
    <source>
        <dbReference type="SAM" id="Phobius"/>
    </source>
</evidence>
<comment type="caution">
    <text evidence="8">The sequence shown here is derived from an EMBL/GenBank/DDBJ whole genome shotgun (WGS) entry which is preliminary data.</text>
</comment>
<gene>
    <name evidence="9" type="ORF">STCU_01936</name>
    <name evidence="8" type="ORF">STCU_03348</name>
</gene>
<reference evidence="8 10" key="1">
    <citation type="journal article" date="2013" name="PLoS ONE">
        <title>Predicting the Proteins of Angomonas deanei, Strigomonas culicis and Their Respective Endosymbionts Reveals New Aspects of the Trypanosomatidae Family.</title>
        <authorList>
            <person name="Motta M.C."/>
            <person name="Martins A.C."/>
            <person name="de Souza S.S."/>
            <person name="Catta-Preta C.M."/>
            <person name="Silva R."/>
            <person name="Klein C.C."/>
            <person name="de Almeida L.G."/>
            <person name="de Lima Cunha O."/>
            <person name="Ciapina L.P."/>
            <person name="Brocchi M."/>
            <person name="Colabardini A.C."/>
            <person name="de Araujo Lima B."/>
            <person name="Machado C.R."/>
            <person name="de Almeida Soares C.M."/>
            <person name="Probst C.M."/>
            <person name="de Menezes C.B."/>
            <person name="Thompson C.E."/>
            <person name="Bartholomeu D.C."/>
            <person name="Gradia D.F."/>
            <person name="Pavoni D.P."/>
            <person name="Grisard E.C."/>
            <person name="Fantinatti-Garboggini F."/>
            <person name="Marchini F.K."/>
            <person name="Rodrigues-Luiz G.F."/>
            <person name="Wagner G."/>
            <person name="Goldman G.H."/>
            <person name="Fietto J.L."/>
            <person name="Elias M.C."/>
            <person name="Goldman M.H."/>
            <person name="Sagot M.F."/>
            <person name="Pereira M."/>
            <person name="Stoco P.H."/>
            <person name="de Mendonca-Neto R.P."/>
            <person name="Teixeira S.M."/>
            <person name="Maciel T.E."/>
            <person name="de Oliveira Mendes T.A."/>
            <person name="Urmenyi T.P."/>
            <person name="de Souza W."/>
            <person name="Schenkman S."/>
            <person name="de Vasconcelos A.T."/>
        </authorList>
    </citation>
    <scope>NUCLEOTIDE SEQUENCE [LARGE SCALE GENOMIC DNA]</scope>
</reference>
<evidence type="ECO:0000313" key="10">
    <source>
        <dbReference type="Proteomes" id="UP000015354"/>
    </source>
</evidence>
<dbReference type="Proteomes" id="UP000015354">
    <property type="component" value="Unassembled WGS sequence"/>
</dbReference>
<keyword evidence="4 7" id="KW-1133">Transmembrane helix</keyword>
<evidence type="ECO:0000256" key="5">
    <source>
        <dbReference type="ARBA" id="ARBA00023136"/>
    </source>
</evidence>
<dbReference type="GO" id="GO:0016020">
    <property type="term" value="C:membrane"/>
    <property type="evidence" value="ECO:0007669"/>
    <property type="project" value="UniProtKB-SubCell"/>
</dbReference>
<evidence type="ECO:0000313" key="8">
    <source>
        <dbReference type="EMBL" id="EPY31652.1"/>
    </source>
</evidence>
<dbReference type="EMBL" id="ATMH01001936">
    <property type="protein sequence ID" value="EPY33830.1"/>
    <property type="molecule type" value="Genomic_DNA"/>
</dbReference>
<dbReference type="PANTHER" id="PTHR12791">
    <property type="entry name" value="GOLGI SNARE BET1-RELATED"/>
    <property type="match status" value="1"/>
</dbReference>
<comment type="subcellular location">
    <subcellularLocation>
        <location evidence="1">Membrane</location>
        <topology evidence="1">Single-pass membrane protein</topology>
    </subcellularLocation>
</comment>
<feature type="compositionally biased region" description="Low complexity" evidence="6">
    <location>
        <begin position="15"/>
        <end position="28"/>
    </location>
</feature>
<evidence type="ECO:0000256" key="6">
    <source>
        <dbReference type="SAM" id="MobiDB-lite"/>
    </source>
</evidence>
<accession>S9ULE6</accession>
<evidence type="ECO:0000256" key="2">
    <source>
        <dbReference type="ARBA" id="ARBA00022448"/>
    </source>
</evidence>
<dbReference type="SUPFAM" id="SSF58038">
    <property type="entry name" value="SNARE fusion complex"/>
    <property type="match status" value="1"/>
</dbReference>
<feature type="transmembrane region" description="Helical" evidence="7">
    <location>
        <begin position="97"/>
        <end position="116"/>
    </location>
</feature>
<dbReference type="AlphaFoldDB" id="S9ULE6"/>
<feature type="region of interest" description="Disordered" evidence="6">
    <location>
        <begin position="1"/>
        <end position="31"/>
    </location>
</feature>
<keyword evidence="3 7" id="KW-0812">Transmembrane</keyword>
<keyword evidence="2" id="KW-0813">Transport</keyword>
<dbReference type="EMBL" id="ATMH01003348">
    <property type="protein sequence ID" value="EPY31652.1"/>
    <property type="molecule type" value="Genomic_DNA"/>
</dbReference>
<protein>
    <submittedName>
        <fullName evidence="8">Blocked early in transport 1</fullName>
    </submittedName>
</protein>
<organism evidence="8 10">
    <name type="scientific">Strigomonas culicis</name>
    <dbReference type="NCBI Taxonomy" id="28005"/>
    <lineage>
        <taxon>Eukaryota</taxon>
        <taxon>Discoba</taxon>
        <taxon>Euglenozoa</taxon>
        <taxon>Kinetoplastea</taxon>
        <taxon>Metakinetoplastina</taxon>
        <taxon>Trypanosomatida</taxon>
        <taxon>Trypanosomatidae</taxon>
        <taxon>Strigomonadinae</taxon>
        <taxon>Strigomonas</taxon>
    </lineage>
</organism>
<evidence type="ECO:0000256" key="4">
    <source>
        <dbReference type="ARBA" id="ARBA00022989"/>
    </source>
</evidence>
<proteinExistence type="predicted"/>
<evidence type="ECO:0000256" key="1">
    <source>
        <dbReference type="ARBA" id="ARBA00004167"/>
    </source>
</evidence>
<keyword evidence="5 7" id="KW-0472">Membrane</keyword>
<keyword evidence="10" id="KW-1185">Reference proteome</keyword>
<evidence type="ECO:0000313" key="9">
    <source>
        <dbReference type="EMBL" id="EPY33830.1"/>
    </source>
</evidence>
<reference evidence="8" key="2">
    <citation type="submission" date="2013-03" db="EMBL/GenBank/DDBJ databases">
        <authorList>
            <person name="Motta M.C.M."/>
            <person name="Martins A.C.A."/>
            <person name="Preta C.M.C.C."/>
            <person name="Silva R."/>
            <person name="de Souza S.S."/>
            <person name="Klein C.C."/>
            <person name="de Almeida L.G.P."/>
            <person name="Cunha O.L."/>
            <person name="Colabardini A.C."/>
            <person name="Lima B.A."/>
            <person name="Machado C.R."/>
            <person name="Soares C.M.A."/>
            <person name="de Menezes C.B.A."/>
            <person name="Bartolomeu D.C."/>
            <person name="Grisard E.C."/>
            <person name="Fantinatti-Garboggini F."/>
            <person name="Rodrigues-Luiz G.F."/>
            <person name="Wagner G."/>
            <person name="Goldman G.H."/>
            <person name="Fietto J.L.R."/>
            <person name="Ciapina L.P."/>
            <person name="Brocchi M."/>
            <person name="Elias M.C."/>
            <person name="Goldman M.H.S."/>
            <person name="Sagot M.-F."/>
            <person name="Pereira M."/>
            <person name="Stoco P.H."/>
            <person name="Teixeira S.M.R."/>
            <person name="de Mendonca-Neto R.P."/>
            <person name="Maciel T.E.F."/>
            <person name="Mendes T.A.O."/>
            <person name="Urmenyi T.P."/>
            <person name="Teixeira M.M.G."/>
            <person name="de Camargo E.F.P."/>
            <person name="de Sousa W."/>
            <person name="Schenkman S."/>
            <person name="de Vasconcelos A.T.R."/>
        </authorList>
    </citation>
    <scope>NUCLEOTIDE SEQUENCE</scope>
</reference>
<name>S9ULE6_9TRYP</name>
<evidence type="ECO:0000256" key="3">
    <source>
        <dbReference type="ARBA" id="ARBA00022692"/>
    </source>
</evidence>